<dbReference type="InterPro" id="IPR003851">
    <property type="entry name" value="Znf_Dof"/>
</dbReference>
<reference evidence="13" key="1">
    <citation type="submission" date="2022-12" db="EMBL/GenBank/DDBJ databases">
        <title>Draft genome assemblies for two species of Escallonia (Escalloniales).</title>
        <authorList>
            <person name="Chanderbali A."/>
            <person name="Dervinis C."/>
            <person name="Anghel I."/>
            <person name="Soltis D."/>
            <person name="Soltis P."/>
            <person name="Zapata F."/>
        </authorList>
    </citation>
    <scope>NUCLEOTIDE SEQUENCE</scope>
    <source>
        <strain evidence="13">UCBG92.1500</strain>
        <tissue evidence="13">Leaf</tissue>
    </source>
</reference>
<dbReference type="GO" id="GO:0005634">
    <property type="term" value="C:nucleus"/>
    <property type="evidence" value="ECO:0007669"/>
    <property type="project" value="UniProtKB-SubCell"/>
</dbReference>
<dbReference type="GO" id="GO:0003677">
    <property type="term" value="F:DNA binding"/>
    <property type="evidence" value="ECO:0007669"/>
    <property type="project" value="UniProtKB-UniRule"/>
</dbReference>
<keyword evidence="4 9" id="KW-0805">Transcription regulation</keyword>
<keyword evidence="3 9" id="KW-0862">Zinc</keyword>
<evidence type="ECO:0000313" key="12">
    <source>
        <dbReference type="EMBL" id="KAK2969613.1"/>
    </source>
</evidence>
<evidence type="ECO:0000259" key="11">
    <source>
        <dbReference type="PROSITE" id="PS50884"/>
    </source>
</evidence>
<dbReference type="PROSITE" id="PS01361">
    <property type="entry name" value="ZF_DOF_1"/>
    <property type="match status" value="1"/>
</dbReference>
<evidence type="ECO:0000313" key="14">
    <source>
        <dbReference type="Proteomes" id="UP001187471"/>
    </source>
</evidence>
<sequence length="261" mass="28849">MDTAQWAKETGIVKPIATPQQERKVRPQNDQDLNCPRCHSTSTKFCYYNNYSLTQPRYFCKTCRRYWTQGGTLRNVPVGGGSRKNVKKSSTSPSSSSSHKLPDLNPQEVSHSRSDRNPKTHQGQGLNLALPPTQDYQHDAFHSPISEPLSALELLSFTGIAPNGLNSFIPTTMSDSHTMYSSQVFPFHEFKPAVLGFSVDGLGNKYYGGVHGTQEHGSGRSLVFPFGALSSKGVISSREVDHSQDKGQGNDYSTGYHGMFR</sequence>
<evidence type="ECO:0000256" key="5">
    <source>
        <dbReference type="ARBA" id="ARBA00023125"/>
    </source>
</evidence>
<dbReference type="GO" id="GO:0008270">
    <property type="term" value="F:zinc ion binding"/>
    <property type="evidence" value="ECO:0007669"/>
    <property type="project" value="UniProtKB-KW"/>
</dbReference>
<name>A0AA88S3W9_9ASTE</name>
<feature type="region of interest" description="Disordered" evidence="10">
    <location>
        <begin position="74"/>
        <end position="132"/>
    </location>
</feature>
<keyword evidence="7 8" id="KW-0539">Nucleus</keyword>
<dbReference type="PANTHER" id="PTHR31992">
    <property type="entry name" value="DOF ZINC FINGER PROTEIN DOF1.4-RELATED"/>
    <property type="match status" value="1"/>
</dbReference>
<dbReference type="EMBL" id="JAVXUO010000078">
    <property type="protein sequence ID" value="KAK2995663.1"/>
    <property type="molecule type" value="Genomic_DNA"/>
</dbReference>
<keyword evidence="2 8" id="KW-0863">Zinc-finger</keyword>
<keyword evidence="1 9" id="KW-0479">Metal-binding</keyword>
<evidence type="ECO:0000256" key="6">
    <source>
        <dbReference type="ARBA" id="ARBA00023163"/>
    </source>
</evidence>
<keyword evidence="5 8" id="KW-0238">DNA-binding</keyword>
<evidence type="ECO:0000256" key="8">
    <source>
        <dbReference type="PROSITE-ProRule" id="PRU00071"/>
    </source>
</evidence>
<gene>
    <name evidence="12" type="ORF">RJ640_008907</name>
    <name evidence="13" type="ORF">RJ640_008909</name>
</gene>
<organism evidence="13 14">
    <name type="scientific">Escallonia rubra</name>
    <dbReference type="NCBI Taxonomy" id="112253"/>
    <lineage>
        <taxon>Eukaryota</taxon>
        <taxon>Viridiplantae</taxon>
        <taxon>Streptophyta</taxon>
        <taxon>Embryophyta</taxon>
        <taxon>Tracheophyta</taxon>
        <taxon>Spermatophyta</taxon>
        <taxon>Magnoliopsida</taxon>
        <taxon>eudicotyledons</taxon>
        <taxon>Gunneridae</taxon>
        <taxon>Pentapetalae</taxon>
        <taxon>asterids</taxon>
        <taxon>campanulids</taxon>
        <taxon>Escalloniales</taxon>
        <taxon>Escalloniaceae</taxon>
        <taxon>Escallonia</taxon>
    </lineage>
</organism>
<evidence type="ECO:0000256" key="2">
    <source>
        <dbReference type="ARBA" id="ARBA00022771"/>
    </source>
</evidence>
<proteinExistence type="predicted"/>
<comment type="function">
    <text evidence="9">Transcription factor that binds specifically to a 5'-AA[AG]G-3' consensus core sequence.</text>
</comment>
<dbReference type="PANTHER" id="PTHR31992:SF301">
    <property type="entry name" value="DOF ZINC FINGER PROTEIN DOF3.7"/>
    <property type="match status" value="1"/>
</dbReference>
<evidence type="ECO:0000256" key="4">
    <source>
        <dbReference type="ARBA" id="ARBA00023015"/>
    </source>
</evidence>
<dbReference type="Proteomes" id="UP001187471">
    <property type="component" value="Unassembled WGS sequence"/>
</dbReference>
<dbReference type="AlphaFoldDB" id="A0AA88S3W9"/>
<feature type="compositionally biased region" description="Low complexity" evidence="10">
    <location>
        <begin position="89"/>
        <end position="98"/>
    </location>
</feature>
<evidence type="ECO:0000313" key="13">
    <source>
        <dbReference type="EMBL" id="KAK2995663.1"/>
    </source>
</evidence>
<dbReference type="GO" id="GO:0003700">
    <property type="term" value="F:DNA-binding transcription factor activity"/>
    <property type="evidence" value="ECO:0007669"/>
    <property type="project" value="UniProtKB-UniRule"/>
</dbReference>
<keyword evidence="6 9" id="KW-0804">Transcription</keyword>
<keyword evidence="14" id="KW-1185">Reference proteome</keyword>
<dbReference type="InterPro" id="IPR045174">
    <property type="entry name" value="Dof"/>
</dbReference>
<comment type="subcellular location">
    <subcellularLocation>
        <location evidence="8 9">Nucleus</location>
    </subcellularLocation>
</comment>
<comment type="caution">
    <text evidence="13">The sequence shown here is derived from an EMBL/GenBank/DDBJ whole genome shotgun (WGS) entry which is preliminary data.</text>
</comment>
<feature type="domain" description="Dof-type" evidence="11">
    <location>
        <begin position="33"/>
        <end position="87"/>
    </location>
</feature>
<evidence type="ECO:0000256" key="9">
    <source>
        <dbReference type="RuleBase" id="RU369094"/>
    </source>
</evidence>
<evidence type="ECO:0000256" key="10">
    <source>
        <dbReference type="SAM" id="MobiDB-lite"/>
    </source>
</evidence>
<dbReference type="EMBL" id="JAVXUO010002789">
    <property type="protein sequence ID" value="KAK2969613.1"/>
    <property type="molecule type" value="Genomic_DNA"/>
</dbReference>
<dbReference type="Pfam" id="PF02701">
    <property type="entry name" value="Zn_ribbon_Dof"/>
    <property type="match status" value="1"/>
</dbReference>
<dbReference type="PROSITE" id="PS50884">
    <property type="entry name" value="ZF_DOF_2"/>
    <property type="match status" value="1"/>
</dbReference>
<evidence type="ECO:0000256" key="3">
    <source>
        <dbReference type="ARBA" id="ARBA00022833"/>
    </source>
</evidence>
<protein>
    <recommendedName>
        <fullName evidence="9">Dof zinc finger protein</fullName>
    </recommendedName>
</protein>
<evidence type="ECO:0000256" key="1">
    <source>
        <dbReference type="ARBA" id="ARBA00022723"/>
    </source>
</evidence>
<accession>A0AA88S3W9</accession>
<evidence type="ECO:0000256" key="7">
    <source>
        <dbReference type="ARBA" id="ARBA00023242"/>
    </source>
</evidence>